<dbReference type="Pfam" id="PF13302">
    <property type="entry name" value="Acetyltransf_3"/>
    <property type="match status" value="1"/>
</dbReference>
<accession>A0A1G6SNQ0</accession>
<dbReference type="InterPro" id="IPR051531">
    <property type="entry name" value="N-acetyltransferase"/>
</dbReference>
<sequence length="242" mass="26861">MQLGIGAQAAVTQVITQRAEFLHEEGGLAAKGGLYAAYNKCHRVDAIWSQPIETIAMPLIETSTERLLLRVWRDSDLPALVALNADAEVMRHFPAPMDAEQSAQLLARIRAHFDEHGFGFWALERRDTGELIGVTGLAQVGFDALFVPAVEIGWRLARAHWRQGYASEAARASLAVAFEQLGLDEVLSFTVPANLPSQAVMRSIGMQRDESGDFLHPRVSSGHPLQPHVLYRIRCEQWEAQR</sequence>
<dbReference type="InterPro" id="IPR016181">
    <property type="entry name" value="Acyl_CoA_acyltransferase"/>
</dbReference>
<reference evidence="3" key="1">
    <citation type="submission" date="2016-10" db="EMBL/GenBank/DDBJ databases">
        <authorList>
            <person name="Varghese N."/>
            <person name="Submissions S."/>
        </authorList>
    </citation>
    <scope>NUCLEOTIDE SEQUENCE [LARGE SCALE GENOMIC DNA]</scope>
    <source>
        <strain evidence="3">DSM 26382</strain>
    </source>
</reference>
<organism evidence="2 3">
    <name type="scientific">Ectopseudomonas chengduensis</name>
    <dbReference type="NCBI Taxonomy" id="489632"/>
    <lineage>
        <taxon>Bacteria</taxon>
        <taxon>Pseudomonadati</taxon>
        <taxon>Pseudomonadota</taxon>
        <taxon>Gammaproteobacteria</taxon>
        <taxon>Pseudomonadales</taxon>
        <taxon>Pseudomonadaceae</taxon>
        <taxon>Ectopseudomonas</taxon>
    </lineage>
</organism>
<dbReference type="PANTHER" id="PTHR43792:SF1">
    <property type="entry name" value="N-ACETYLTRANSFERASE DOMAIN-CONTAINING PROTEIN"/>
    <property type="match status" value="1"/>
</dbReference>
<feature type="domain" description="N-acetyltransferase" evidence="1">
    <location>
        <begin position="67"/>
        <end position="236"/>
    </location>
</feature>
<keyword evidence="3" id="KW-1185">Reference proteome</keyword>
<gene>
    <name evidence="2" type="ORF">SAMN05216576_11225</name>
</gene>
<keyword evidence="2" id="KW-0808">Transferase</keyword>
<evidence type="ECO:0000313" key="3">
    <source>
        <dbReference type="Proteomes" id="UP000199467"/>
    </source>
</evidence>
<dbReference type="GO" id="GO:0016747">
    <property type="term" value="F:acyltransferase activity, transferring groups other than amino-acyl groups"/>
    <property type="evidence" value="ECO:0007669"/>
    <property type="project" value="InterPro"/>
</dbReference>
<dbReference type="Proteomes" id="UP000199467">
    <property type="component" value="Unassembled WGS sequence"/>
</dbReference>
<evidence type="ECO:0000313" key="2">
    <source>
        <dbReference type="EMBL" id="SDD17847.1"/>
    </source>
</evidence>
<dbReference type="EMBL" id="FMZQ01000012">
    <property type="protein sequence ID" value="SDD17847.1"/>
    <property type="molecule type" value="Genomic_DNA"/>
</dbReference>
<dbReference type="InterPro" id="IPR000182">
    <property type="entry name" value="GNAT_dom"/>
</dbReference>
<dbReference type="PANTHER" id="PTHR43792">
    <property type="entry name" value="GNAT FAMILY, PUTATIVE (AFU_ORTHOLOGUE AFUA_3G00765)-RELATED-RELATED"/>
    <property type="match status" value="1"/>
</dbReference>
<name>A0A1G6SNQ0_9GAMM</name>
<dbReference type="Gene3D" id="3.40.630.30">
    <property type="match status" value="1"/>
</dbReference>
<dbReference type="PROSITE" id="PS51186">
    <property type="entry name" value="GNAT"/>
    <property type="match status" value="1"/>
</dbReference>
<protein>
    <submittedName>
        <fullName evidence="2">Protein N-acetyltransferase, RimJ/RimL family</fullName>
    </submittedName>
</protein>
<dbReference type="SUPFAM" id="SSF55729">
    <property type="entry name" value="Acyl-CoA N-acyltransferases (Nat)"/>
    <property type="match status" value="1"/>
</dbReference>
<evidence type="ECO:0000259" key="1">
    <source>
        <dbReference type="PROSITE" id="PS51186"/>
    </source>
</evidence>
<dbReference type="AlphaFoldDB" id="A0A1G6SNQ0"/>
<proteinExistence type="predicted"/>